<proteinExistence type="predicted"/>
<feature type="compositionally biased region" description="Gly residues" evidence="1">
    <location>
        <begin position="79"/>
        <end position="92"/>
    </location>
</feature>
<dbReference type="OrthoDB" id="553113at2759"/>
<organism evidence="3">
    <name type="scientific">Volvox carteri f. nagariensis</name>
    <dbReference type="NCBI Taxonomy" id="3068"/>
    <lineage>
        <taxon>Eukaryota</taxon>
        <taxon>Viridiplantae</taxon>
        <taxon>Chlorophyta</taxon>
        <taxon>core chlorophytes</taxon>
        <taxon>Chlorophyceae</taxon>
        <taxon>CS clade</taxon>
        <taxon>Chlamydomonadales</taxon>
        <taxon>Volvocaceae</taxon>
        <taxon>Volvox</taxon>
    </lineage>
</organism>
<keyword evidence="3" id="KW-1185">Reference proteome</keyword>
<evidence type="ECO:0000313" key="2">
    <source>
        <dbReference type="EMBL" id="EFJ44022.1"/>
    </source>
</evidence>
<dbReference type="EMBL" id="GL378367">
    <property type="protein sequence ID" value="EFJ44022.1"/>
    <property type="molecule type" value="Genomic_DNA"/>
</dbReference>
<gene>
    <name evidence="2" type="ORF">VOLCADRAFT_95683</name>
</gene>
<name>D8U842_VOLCA</name>
<reference evidence="2 3" key="1">
    <citation type="journal article" date="2010" name="Science">
        <title>Genomic analysis of organismal complexity in the multicellular green alga Volvox carteri.</title>
        <authorList>
            <person name="Prochnik S.E."/>
            <person name="Umen J."/>
            <person name="Nedelcu A.M."/>
            <person name="Hallmann A."/>
            <person name="Miller S.M."/>
            <person name="Nishii I."/>
            <person name="Ferris P."/>
            <person name="Kuo A."/>
            <person name="Mitros T."/>
            <person name="Fritz-Laylin L.K."/>
            <person name="Hellsten U."/>
            <person name="Chapman J."/>
            <person name="Simakov O."/>
            <person name="Rensing S.A."/>
            <person name="Terry A."/>
            <person name="Pangilinan J."/>
            <person name="Kapitonov V."/>
            <person name="Jurka J."/>
            <person name="Salamov A."/>
            <person name="Shapiro H."/>
            <person name="Schmutz J."/>
            <person name="Grimwood J."/>
            <person name="Lindquist E."/>
            <person name="Lucas S."/>
            <person name="Grigoriev I.V."/>
            <person name="Schmitt R."/>
            <person name="Kirk D."/>
            <person name="Rokhsar D.S."/>
        </authorList>
    </citation>
    <scope>NUCLEOTIDE SEQUENCE [LARGE SCALE GENOMIC DNA]</scope>
    <source>
        <strain evidence="3">f. Nagariensis / Eve</strain>
    </source>
</reference>
<feature type="region of interest" description="Disordered" evidence="1">
    <location>
        <begin position="1"/>
        <end position="97"/>
    </location>
</feature>
<dbReference type="KEGG" id="vcn:VOLCADRAFT_95683"/>
<dbReference type="Proteomes" id="UP000001058">
    <property type="component" value="Unassembled WGS sequence"/>
</dbReference>
<dbReference type="RefSeq" id="XP_002954823.1">
    <property type="nucleotide sequence ID" value="XM_002954777.1"/>
</dbReference>
<dbReference type="AlphaFoldDB" id="D8U842"/>
<accession>D8U842</accession>
<evidence type="ECO:0000256" key="1">
    <source>
        <dbReference type="SAM" id="MobiDB-lite"/>
    </source>
</evidence>
<protein>
    <submittedName>
        <fullName evidence="2">Uncharacterized protein</fullName>
    </submittedName>
</protein>
<evidence type="ECO:0000313" key="3">
    <source>
        <dbReference type="Proteomes" id="UP000001058"/>
    </source>
</evidence>
<dbReference type="GeneID" id="9621605"/>
<dbReference type="InParanoid" id="D8U842"/>
<sequence length="340" mass="33121">MIVRVHKTGRPERTSALPGGSTAVGPLPPMPVTWRPGMLPTLPADLPAQENDDGLPSPDGSAAPDTAEVGSNNAAATAGAGGAARGGGGGGNSLPSGTDGGSPYYGLVTSLRCLQRQNAEEAAFIRGTLAALKQVTLAGFEDVGEVEVLPGLPRVWSSQGTHGRGALGSVAAAGSSTTATVAFAAAGSTTGGGWSQTSASSIVCPAVPHGHLAFHAATHEANLAAIFGGGGAARWHSPAAAAAALRPFQGFGPAGGAGGGGGGIVSASSPAAWSRPPMSELLGTLPTPSCSSPAAVLAGNALPPSRLCHPHYRDAVNGMPGQIMYGGGGEPAAGPGRFRG</sequence>